<dbReference type="Gene3D" id="3.30.70.100">
    <property type="match status" value="1"/>
</dbReference>
<dbReference type="InterPro" id="IPR011008">
    <property type="entry name" value="Dimeric_a/b-barrel"/>
</dbReference>
<keyword evidence="2" id="KW-1185">Reference proteome</keyword>
<reference evidence="1" key="1">
    <citation type="submission" date="2020-12" db="EMBL/GenBank/DDBJ databases">
        <title>Bacterial taxonomy.</title>
        <authorList>
            <person name="Pan X."/>
        </authorList>
    </citation>
    <scope>NUCLEOTIDE SEQUENCE</scope>
    <source>
        <strain evidence="1">M0105</strain>
    </source>
</reference>
<evidence type="ECO:0000313" key="2">
    <source>
        <dbReference type="Proteomes" id="UP000655420"/>
    </source>
</evidence>
<dbReference type="RefSeq" id="WP_200608589.1">
    <property type="nucleotide sequence ID" value="NZ_JAEHHL010000002.1"/>
</dbReference>
<evidence type="ECO:0000313" key="1">
    <source>
        <dbReference type="EMBL" id="MBK0398889.1"/>
    </source>
</evidence>
<proteinExistence type="predicted"/>
<comment type="caution">
    <text evidence="1">The sequence shown here is derived from an EMBL/GenBank/DDBJ whole genome shotgun (WGS) entry which is preliminary data.</text>
</comment>
<sequence length="131" mass="14918">MAYVDGFLLAVPLENLAAYRRIARKAGKIWIEHGALSYVESKAEDTPRGKLTSFPRAVKLKGDETVVLAWITYRNRRHRDAVVKKVMQDPRMKKIMENEAMPFDGRRMIFGGFTTMLELSASQDSDPRDDG</sequence>
<gene>
    <name evidence="1" type="ORF">H0I76_06790</name>
</gene>
<dbReference type="Pfam" id="PF07237">
    <property type="entry name" value="DUF1428"/>
    <property type="match status" value="1"/>
</dbReference>
<name>A0A8J7M7C6_9RHOB</name>
<dbReference type="SUPFAM" id="SSF54909">
    <property type="entry name" value="Dimeric alpha+beta barrel"/>
    <property type="match status" value="1"/>
</dbReference>
<dbReference type="InterPro" id="IPR009874">
    <property type="entry name" value="DUF1428"/>
</dbReference>
<dbReference type="EMBL" id="JAEHHL010000002">
    <property type="protein sequence ID" value="MBK0398889.1"/>
    <property type="molecule type" value="Genomic_DNA"/>
</dbReference>
<dbReference type="PIRSF" id="PIRSF007028">
    <property type="entry name" value="UCP007028"/>
    <property type="match status" value="1"/>
</dbReference>
<protein>
    <submittedName>
        <fullName evidence="1">DUF1428 family protein</fullName>
    </submittedName>
</protein>
<dbReference type="AlphaFoldDB" id="A0A8J7M7C6"/>
<organism evidence="1 2">
    <name type="scientific">Thermohalobaculum xanthum</name>
    <dbReference type="NCBI Taxonomy" id="2753746"/>
    <lineage>
        <taxon>Bacteria</taxon>
        <taxon>Pseudomonadati</taxon>
        <taxon>Pseudomonadota</taxon>
        <taxon>Alphaproteobacteria</taxon>
        <taxon>Rhodobacterales</taxon>
        <taxon>Paracoccaceae</taxon>
        <taxon>Thermohalobaculum</taxon>
    </lineage>
</organism>
<accession>A0A8J7M7C6</accession>
<dbReference type="Proteomes" id="UP000655420">
    <property type="component" value="Unassembled WGS sequence"/>
</dbReference>